<comment type="similarity">
    <text evidence="2">Belongs to the alkB family.</text>
</comment>
<evidence type="ECO:0000256" key="9">
    <source>
        <dbReference type="SAM" id="MobiDB-lite"/>
    </source>
</evidence>
<dbReference type="GeneID" id="87953999"/>
<dbReference type="Proteomes" id="UP001329825">
    <property type="component" value="Chromosome 2"/>
</dbReference>
<keyword evidence="5 8" id="KW-0560">Oxidoreductase</keyword>
<evidence type="ECO:0000313" key="12">
    <source>
        <dbReference type="Proteomes" id="UP001329825"/>
    </source>
</evidence>
<dbReference type="InterPro" id="IPR005123">
    <property type="entry name" value="Oxoglu/Fe-dep_dioxygenase_dom"/>
</dbReference>
<evidence type="ECO:0000256" key="5">
    <source>
        <dbReference type="ARBA" id="ARBA00023002"/>
    </source>
</evidence>
<dbReference type="PANTHER" id="PTHR46030:SF1">
    <property type="entry name" value="ALPHA-KETOGLUTARATE-DEPENDENT DIOXYGENASE ALKB HOMOLOG 6"/>
    <property type="match status" value="1"/>
</dbReference>
<feature type="compositionally biased region" description="Polar residues" evidence="9">
    <location>
        <begin position="241"/>
        <end position="256"/>
    </location>
</feature>
<reference evidence="11 12" key="1">
    <citation type="submission" date="2024-01" db="EMBL/GenBank/DDBJ databases">
        <title>Comparative genomics of Cryptococcus and Kwoniella reveals pathogenesis evolution and contrasting modes of karyotype evolution via chromosome fusion or intercentromeric recombination.</title>
        <authorList>
            <person name="Coelho M.A."/>
            <person name="David-Palma M."/>
            <person name="Shea T."/>
            <person name="Bowers K."/>
            <person name="McGinley-Smith S."/>
            <person name="Mohammad A.W."/>
            <person name="Gnirke A."/>
            <person name="Yurkov A.M."/>
            <person name="Nowrousian M."/>
            <person name="Sun S."/>
            <person name="Cuomo C.A."/>
            <person name="Heitman J."/>
        </authorList>
    </citation>
    <scope>NUCLEOTIDE SEQUENCE [LARGE SCALE GENOMIC DNA]</scope>
    <source>
        <strain evidence="11">CBS 11374</strain>
    </source>
</reference>
<evidence type="ECO:0000256" key="7">
    <source>
        <dbReference type="ARBA" id="ARBA00023242"/>
    </source>
</evidence>
<protein>
    <recommendedName>
        <fullName evidence="10">Fe2OG dioxygenase domain-containing protein</fullName>
    </recommendedName>
</protein>
<evidence type="ECO:0000256" key="6">
    <source>
        <dbReference type="ARBA" id="ARBA00023004"/>
    </source>
</evidence>
<evidence type="ECO:0000313" key="11">
    <source>
        <dbReference type="EMBL" id="WRT64928.1"/>
    </source>
</evidence>
<dbReference type="InterPro" id="IPR032862">
    <property type="entry name" value="ALKBH6"/>
</dbReference>
<dbReference type="EMBL" id="CP141882">
    <property type="protein sequence ID" value="WRT64928.1"/>
    <property type="molecule type" value="Genomic_DNA"/>
</dbReference>
<comment type="subcellular location">
    <subcellularLocation>
        <location evidence="1">Nucleus</location>
    </subcellularLocation>
</comment>
<keyword evidence="3 8" id="KW-0479">Metal-binding</keyword>
<keyword evidence="12" id="KW-1185">Reference proteome</keyword>
<gene>
    <name evidence="11" type="ORF">IL334_001868</name>
</gene>
<dbReference type="InterPro" id="IPR037151">
    <property type="entry name" value="AlkB-like_sf"/>
</dbReference>
<feature type="domain" description="Fe2OG dioxygenase" evidence="10">
    <location>
        <begin position="129"/>
        <end position="301"/>
    </location>
</feature>
<feature type="region of interest" description="Disordered" evidence="9">
    <location>
        <begin position="240"/>
        <end position="259"/>
    </location>
</feature>
<comment type="similarity">
    <text evidence="8">Belongs to the iron/ascorbate-dependent oxidoreductase family.</text>
</comment>
<evidence type="ECO:0000256" key="3">
    <source>
        <dbReference type="ARBA" id="ARBA00022723"/>
    </source>
</evidence>
<dbReference type="PANTHER" id="PTHR46030">
    <property type="entry name" value="ALPHA-KETOGLUTARATE-DEPENDENT DIOXYGENASE ALKB HOMOLOG 6"/>
    <property type="match status" value="1"/>
</dbReference>
<keyword evidence="6 8" id="KW-0408">Iron</keyword>
<evidence type="ECO:0000256" key="4">
    <source>
        <dbReference type="ARBA" id="ARBA00022964"/>
    </source>
</evidence>
<keyword evidence="4" id="KW-0223">Dioxygenase</keyword>
<dbReference type="SUPFAM" id="SSF51197">
    <property type="entry name" value="Clavaminate synthase-like"/>
    <property type="match status" value="1"/>
</dbReference>
<dbReference type="RefSeq" id="XP_062789668.1">
    <property type="nucleotide sequence ID" value="XM_062933617.1"/>
</dbReference>
<name>A0ABZ1CT41_9TREE</name>
<evidence type="ECO:0000259" key="10">
    <source>
        <dbReference type="PROSITE" id="PS51471"/>
    </source>
</evidence>
<evidence type="ECO:0000256" key="2">
    <source>
        <dbReference type="ARBA" id="ARBA00007879"/>
    </source>
</evidence>
<dbReference type="Gene3D" id="2.60.120.590">
    <property type="entry name" value="Alpha-ketoglutarate-dependent dioxygenase AlkB-like"/>
    <property type="match status" value="1"/>
</dbReference>
<dbReference type="PROSITE" id="PS51471">
    <property type="entry name" value="FE2OG_OXY"/>
    <property type="match status" value="1"/>
</dbReference>
<evidence type="ECO:0000256" key="1">
    <source>
        <dbReference type="ARBA" id="ARBA00004123"/>
    </source>
</evidence>
<keyword evidence="7" id="KW-0539">Nucleus</keyword>
<evidence type="ECO:0000256" key="8">
    <source>
        <dbReference type="RuleBase" id="RU003682"/>
    </source>
</evidence>
<accession>A0ABZ1CT41</accession>
<proteinExistence type="inferred from homology"/>
<organism evidence="11 12">
    <name type="scientific">Kwoniella shivajii</name>
    <dbReference type="NCBI Taxonomy" id="564305"/>
    <lineage>
        <taxon>Eukaryota</taxon>
        <taxon>Fungi</taxon>
        <taxon>Dikarya</taxon>
        <taxon>Basidiomycota</taxon>
        <taxon>Agaricomycotina</taxon>
        <taxon>Tremellomycetes</taxon>
        <taxon>Tremellales</taxon>
        <taxon>Cryptococcaceae</taxon>
        <taxon>Kwoniella</taxon>
    </lineage>
</organism>
<sequence length="319" mass="34822">MPIPIHDAEALLDDASLSRTEATGESFPALEHFRIQNVPPAAYYIPDFITKEEEEYLLRRIGESPQPKWKKVGTGRRLQYWGGTMSKKGILLPEPLPDFLNEYPDIVERIESFLRVASSVKGKEKMELGINQVLINEYQPGQGISPHEDGPAFHPLVATLSLGSHTVLDLHHYLNPTSPSPPMISSSPSLTEGEMGKSIAAIPLGHLLLMPRSLLVLSSTLYTSHLHAISSRHKDIIVPRSLSTPTTNPNGAQSSGIDEEGAVTIANAELLGDAEVIDALREGKWIGERGIRTSLTFRRAEKVLKGGALGVLGNALKRP</sequence>